<evidence type="ECO:0000256" key="1">
    <source>
        <dbReference type="SAM" id="MobiDB-lite"/>
    </source>
</evidence>
<keyword evidence="4" id="KW-1185">Reference proteome</keyword>
<evidence type="ECO:0000313" key="4">
    <source>
        <dbReference type="Proteomes" id="UP001363622"/>
    </source>
</evidence>
<dbReference type="PANTHER" id="PTHR23101:SF97">
    <property type="entry name" value="DOMAIN PROTEIN, PUTATIVE (AFU_ORTHOLOGUE AFUA_2G10890)-RELATED"/>
    <property type="match status" value="1"/>
</dbReference>
<feature type="region of interest" description="Disordered" evidence="1">
    <location>
        <begin position="511"/>
        <end position="628"/>
    </location>
</feature>
<dbReference type="InterPro" id="IPR003123">
    <property type="entry name" value="VPS9"/>
</dbReference>
<dbReference type="Proteomes" id="UP001363622">
    <property type="component" value="Unassembled WGS sequence"/>
</dbReference>
<dbReference type="InterPro" id="IPR037191">
    <property type="entry name" value="VPS9_dom_sf"/>
</dbReference>
<feature type="compositionally biased region" description="Polar residues" evidence="1">
    <location>
        <begin position="666"/>
        <end position="675"/>
    </location>
</feature>
<dbReference type="PANTHER" id="PTHR23101">
    <property type="entry name" value="RAB GDP/GTP EXCHANGE FACTOR"/>
    <property type="match status" value="1"/>
</dbReference>
<feature type="compositionally biased region" description="Low complexity" evidence="1">
    <location>
        <begin position="150"/>
        <end position="165"/>
    </location>
</feature>
<feature type="compositionally biased region" description="Polar residues" evidence="1">
    <location>
        <begin position="11"/>
        <end position="25"/>
    </location>
</feature>
<comment type="caution">
    <text evidence="3">The sequence shown here is derived from an EMBL/GenBank/DDBJ whole genome shotgun (WGS) entry which is preliminary data.</text>
</comment>
<dbReference type="InterPro" id="IPR045046">
    <property type="entry name" value="Vps9-like"/>
</dbReference>
<organism evidence="3 4">
    <name type="scientific">Phyllosticta citriasiana</name>
    <dbReference type="NCBI Taxonomy" id="595635"/>
    <lineage>
        <taxon>Eukaryota</taxon>
        <taxon>Fungi</taxon>
        <taxon>Dikarya</taxon>
        <taxon>Ascomycota</taxon>
        <taxon>Pezizomycotina</taxon>
        <taxon>Dothideomycetes</taxon>
        <taxon>Dothideomycetes incertae sedis</taxon>
        <taxon>Botryosphaeriales</taxon>
        <taxon>Phyllostictaceae</taxon>
        <taxon>Phyllosticta</taxon>
    </lineage>
</organism>
<feature type="domain" description="VPS9" evidence="2">
    <location>
        <begin position="218"/>
        <end position="375"/>
    </location>
</feature>
<dbReference type="SMART" id="SM00167">
    <property type="entry name" value="VPS9"/>
    <property type="match status" value="1"/>
</dbReference>
<feature type="compositionally biased region" description="Low complexity" evidence="1">
    <location>
        <begin position="681"/>
        <end position="702"/>
    </location>
</feature>
<feature type="region of interest" description="Disordered" evidence="1">
    <location>
        <begin position="1"/>
        <end position="82"/>
    </location>
</feature>
<dbReference type="EMBL" id="JBBPHU010000001">
    <property type="protein sequence ID" value="KAK7524605.1"/>
    <property type="molecule type" value="Genomic_DNA"/>
</dbReference>
<dbReference type="Pfam" id="PF02204">
    <property type="entry name" value="VPS9"/>
    <property type="match status" value="1"/>
</dbReference>
<dbReference type="SUPFAM" id="SSF109993">
    <property type="entry name" value="VPS9 domain"/>
    <property type="match status" value="1"/>
</dbReference>
<feature type="region of interest" description="Disordered" evidence="1">
    <location>
        <begin position="656"/>
        <end position="731"/>
    </location>
</feature>
<gene>
    <name evidence="3" type="ORF">IWZ03DRAFT_367591</name>
</gene>
<feature type="region of interest" description="Disordered" evidence="1">
    <location>
        <begin position="150"/>
        <end position="173"/>
    </location>
</feature>
<dbReference type="PROSITE" id="PS51205">
    <property type="entry name" value="VPS9"/>
    <property type="match status" value="1"/>
</dbReference>
<evidence type="ECO:0000313" key="3">
    <source>
        <dbReference type="EMBL" id="KAK7524605.1"/>
    </source>
</evidence>
<feature type="compositionally biased region" description="Low complexity" evidence="1">
    <location>
        <begin position="522"/>
        <end position="535"/>
    </location>
</feature>
<evidence type="ECO:0000259" key="2">
    <source>
        <dbReference type="PROSITE" id="PS51205"/>
    </source>
</evidence>
<feature type="region of interest" description="Disordered" evidence="1">
    <location>
        <begin position="376"/>
        <end position="409"/>
    </location>
</feature>
<sequence length="766" mass="82816">MSQEEDIPKPLQSSKSWSRYDSTPQGHHRGRASTVGATIPEILHPKAFAVSPKSDTGSEGADVFTTRSDDEDHSRDDPDETLKFPQTFEELPIEIRSQAESFLESLSARVHPTPIAINALAELFQDFYIRAYSSIDTHIAALSTRISRHGSTTSLSSKSSRKTGGPEQQMLTPTEIADRRKARKLLELKRTALEEAVERAVCEKVYSRIWRHRSTEDGERDEKLRSRTAALSVVGISLKELLGHGSDITPEMRKSLEEKEEKLPQMLSDARRNVERMNNEEYPLGKLAHLVAAHKSIVEALSQIFPSSSSADEILPTLIYTLITSSPENLCVISNLHFIKRFRAVSKLDGEAAYCLVNLEASITFLENVDLSTLRADELPSGPEKSKSRPTTPRSEAPPMNLGITPAKASLDPEDAAFDRSASDGDRLSQLDKSQRRISHLIQSQTNRIENVSEAARQAVLDSADQAFDSINATVENSLKFLFGRLKEQQAGGPASALSQPKTLEDVRKLVSTPPIPDDNASSTSSITEEGSEPSNSRLLDSKVTDLFGGRRRGTSTREPSADSAMSGGSNNNRRLTFTPANKSNPLLGTPPLAPNSSPNNPNSGAGLSPAAAAPIPAPPVSPGASAVESMRNLGNSLNPLRGFGGINMLPRFGRSVTTPIPPSPSLATAASNAPSPAEVSDGGADAAAAPASSANTASGASERTPNDAKKDRALRNIEELSKTPPPKRKFLDCKDARDLKIGEVDDLLREYQRLADLLRGVVRLS</sequence>
<proteinExistence type="predicted"/>
<name>A0ABR1L0H9_9PEZI</name>
<feature type="compositionally biased region" description="Basic and acidic residues" evidence="1">
    <location>
        <begin position="705"/>
        <end position="722"/>
    </location>
</feature>
<accession>A0ABR1L0H9</accession>
<feature type="compositionally biased region" description="Polar residues" evidence="1">
    <location>
        <begin position="567"/>
        <end position="587"/>
    </location>
</feature>
<dbReference type="Gene3D" id="1.20.1050.80">
    <property type="entry name" value="VPS9 domain"/>
    <property type="match status" value="1"/>
</dbReference>
<reference evidence="3 4" key="1">
    <citation type="submission" date="2024-04" db="EMBL/GenBank/DDBJ databases">
        <title>Phyllosticta paracitricarpa is synonymous to the EU quarantine fungus P. citricarpa based on phylogenomic analyses.</title>
        <authorList>
            <consortium name="Lawrence Berkeley National Laboratory"/>
            <person name="Van Ingen-Buijs V.A."/>
            <person name="Van Westerhoven A.C."/>
            <person name="Haridas S."/>
            <person name="Skiadas P."/>
            <person name="Martin F."/>
            <person name="Groenewald J.Z."/>
            <person name="Crous P.W."/>
            <person name="Seidl M.F."/>
        </authorList>
    </citation>
    <scope>NUCLEOTIDE SEQUENCE [LARGE SCALE GENOMIC DNA]</scope>
    <source>
        <strain evidence="3 4">CBS 123371</strain>
    </source>
</reference>
<feature type="compositionally biased region" description="Basic and acidic residues" evidence="1">
    <location>
        <begin position="67"/>
        <end position="82"/>
    </location>
</feature>
<feature type="compositionally biased region" description="Low complexity" evidence="1">
    <location>
        <begin position="595"/>
        <end position="615"/>
    </location>
</feature>
<protein>
    <recommendedName>
        <fullName evidence="2">VPS9 domain-containing protein</fullName>
    </recommendedName>
</protein>